<evidence type="ECO:0000256" key="9">
    <source>
        <dbReference type="SAM" id="Phobius"/>
    </source>
</evidence>
<feature type="domain" description="Peptidase M48" evidence="10">
    <location>
        <begin position="216"/>
        <end position="418"/>
    </location>
</feature>
<feature type="transmembrane region" description="Helical" evidence="9">
    <location>
        <begin position="108"/>
        <end position="131"/>
    </location>
</feature>
<evidence type="ECO:0000256" key="8">
    <source>
        <dbReference type="RuleBase" id="RU003983"/>
    </source>
</evidence>
<sequence>MVLSHGEREGFKLQPRFNVIWLFLMLIAGIFSLLYLWYVLFPGRADPEVFKYFTADQFSRAREYTTTLRLFFIGSFLIQAAVLGWLVFGGRAAGLSSWARELAGNSYIGGVLVLFLSVWMLQRLISLPFLLYGDYYWQHRWGFSTQTMGSWWIDYLKMAGIELVLTSLGVAVFFLILNRWPGTWWIVGASFLSVWLVIQSYIWPVAVAPLFNSFEPAKNQSLIEMVDALSSKAGVPVDKVLIMDASQRTTKANAYFAGLGKTKQIVLYDTLLEKYPMEQVEAVVAHEMAHWRQGHIVKGIALGIAGNFLLWGLLFLLIRLTVSIPWYMHYPPHTWIIVMLFFTLVSFSSSPLQNYFSRAMEREADLVAVQLTGNPAAAKNLHINLAAGNLSDLSPNYFIRWFSYSHPPVLERIETVNQAVSKQ</sequence>
<evidence type="ECO:0000256" key="6">
    <source>
        <dbReference type="PIRSR" id="PIRSR627057-1"/>
    </source>
</evidence>
<evidence type="ECO:0000256" key="2">
    <source>
        <dbReference type="ARBA" id="ARBA00022723"/>
    </source>
</evidence>
<accession>A0A2L2XL13</accession>
<keyword evidence="9" id="KW-0472">Membrane</keyword>
<comment type="similarity">
    <text evidence="8">Belongs to the peptidase M48 family.</text>
</comment>
<feature type="transmembrane region" description="Helical" evidence="9">
    <location>
        <begin position="334"/>
        <end position="352"/>
    </location>
</feature>
<comment type="caution">
    <text evidence="12">The sequence shown here is derived from an EMBL/GenBank/DDBJ whole genome shotgun (WGS) entry which is preliminary data.</text>
</comment>
<feature type="domain" description="CAAX prenyl protease 1 N-terminal" evidence="11">
    <location>
        <begin position="47"/>
        <end position="212"/>
    </location>
</feature>
<dbReference type="PANTHER" id="PTHR10120">
    <property type="entry name" value="CAAX PRENYL PROTEASE 1"/>
    <property type="match status" value="1"/>
</dbReference>
<dbReference type="Pfam" id="PF01435">
    <property type="entry name" value="Peptidase_M48"/>
    <property type="match status" value="1"/>
</dbReference>
<dbReference type="GO" id="GO:0046872">
    <property type="term" value="F:metal ion binding"/>
    <property type="evidence" value="ECO:0007669"/>
    <property type="project" value="UniProtKB-KW"/>
</dbReference>
<dbReference type="GO" id="GO:0071586">
    <property type="term" value="P:CAAX-box protein processing"/>
    <property type="evidence" value="ECO:0007669"/>
    <property type="project" value="InterPro"/>
</dbReference>
<keyword evidence="5 8" id="KW-0482">Metalloprotease</keyword>
<dbReference type="CDD" id="cd07343">
    <property type="entry name" value="M48A_Zmpste24p_like"/>
    <property type="match status" value="1"/>
</dbReference>
<dbReference type="Gene3D" id="3.30.2010.10">
    <property type="entry name" value="Metalloproteases ('zincins'), catalytic domain"/>
    <property type="match status" value="1"/>
</dbReference>
<feature type="active site" evidence="6">
    <location>
        <position position="287"/>
    </location>
</feature>
<dbReference type="Pfam" id="PF16491">
    <property type="entry name" value="Peptidase_M48_N"/>
    <property type="match status" value="1"/>
</dbReference>
<feature type="transmembrane region" description="Helical" evidence="9">
    <location>
        <begin position="183"/>
        <end position="211"/>
    </location>
</feature>
<dbReference type="Proteomes" id="UP000239549">
    <property type="component" value="Unassembled WGS sequence"/>
</dbReference>
<comment type="cofactor">
    <cofactor evidence="7 8">
        <name>Zn(2+)</name>
        <dbReference type="ChEBI" id="CHEBI:29105"/>
    </cofactor>
    <text evidence="7 8">Binds 1 zinc ion per subunit.</text>
</comment>
<dbReference type="EMBL" id="BFAV01000155">
    <property type="protein sequence ID" value="GBF34986.1"/>
    <property type="molecule type" value="Genomic_DNA"/>
</dbReference>
<name>A0A2L2XL13_9FIRM</name>
<feature type="transmembrane region" description="Helical" evidence="9">
    <location>
        <begin position="68"/>
        <end position="88"/>
    </location>
</feature>
<gene>
    <name evidence="12" type="ORF">DCCM_4107</name>
</gene>
<evidence type="ECO:0000313" key="13">
    <source>
        <dbReference type="Proteomes" id="UP000239549"/>
    </source>
</evidence>
<evidence type="ECO:0000256" key="7">
    <source>
        <dbReference type="PIRSR" id="PIRSR627057-2"/>
    </source>
</evidence>
<feature type="binding site" evidence="7">
    <location>
        <position position="290"/>
    </location>
    <ligand>
        <name>Zn(2+)</name>
        <dbReference type="ChEBI" id="CHEBI:29105"/>
        <note>catalytic</note>
    </ligand>
</feature>
<keyword evidence="9" id="KW-1133">Transmembrane helix</keyword>
<keyword evidence="2 7" id="KW-0479">Metal-binding</keyword>
<feature type="transmembrane region" description="Helical" evidence="9">
    <location>
        <begin position="152"/>
        <end position="177"/>
    </location>
</feature>
<evidence type="ECO:0000256" key="4">
    <source>
        <dbReference type="ARBA" id="ARBA00022833"/>
    </source>
</evidence>
<dbReference type="GO" id="GO:0004222">
    <property type="term" value="F:metalloendopeptidase activity"/>
    <property type="evidence" value="ECO:0007669"/>
    <property type="project" value="InterPro"/>
</dbReference>
<evidence type="ECO:0000256" key="5">
    <source>
        <dbReference type="ARBA" id="ARBA00023049"/>
    </source>
</evidence>
<evidence type="ECO:0000259" key="11">
    <source>
        <dbReference type="Pfam" id="PF16491"/>
    </source>
</evidence>
<feature type="transmembrane region" description="Helical" evidence="9">
    <location>
        <begin position="20"/>
        <end position="41"/>
    </location>
</feature>
<evidence type="ECO:0000313" key="12">
    <source>
        <dbReference type="EMBL" id="GBF34986.1"/>
    </source>
</evidence>
<dbReference type="InterPro" id="IPR001915">
    <property type="entry name" value="Peptidase_M48"/>
</dbReference>
<keyword evidence="1 8" id="KW-0645">Protease</keyword>
<feature type="binding site" evidence="7">
    <location>
        <position position="361"/>
    </location>
    <ligand>
        <name>Zn(2+)</name>
        <dbReference type="ChEBI" id="CHEBI:29105"/>
        <note>catalytic</note>
    </ligand>
</feature>
<dbReference type="RefSeq" id="WP_231702783.1">
    <property type="nucleotide sequence ID" value="NZ_BFAV01000155.1"/>
</dbReference>
<feature type="transmembrane region" description="Helical" evidence="9">
    <location>
        <begin position="308"/>
        <end position="328"/>
    </location>
</feature>
<keyword evidence="9" id="KW-0812">Transmembrane</keyword>
<evidence type="ECO:0000256" key="1">
    <source>
        <dbReference type="ARBA" id="ARBA00022670"/>
    </source>
</evidence>
<dbReference type="InterPro" id="IPR027057">
    <property type="entry name" value="CAXX_Prtase_1"/>
</dbReference>
<evidence type="ECO:0000256" key="3">
    <source>
        <dbReference type="ARBA" id="ARBA00022801"/>
    </source>
</evidence>
<protein>
    <submittedName>
        <fullName evidence="12">Zn-dependent protease with chaperone function</fullName>
    </submittedName>
</protein>
<reference evidence="13" key="1">
    <citation type="submission" date="2018-02" db="EMBL/GenBank/DDBJ databases">
        <title>Genome sequence of Desulfocucumis palustris strain NAW-5.</title>
        <authorList>
            <person name="Watanabe M."/>
            <person name="Kojima H."/>
            <person name="Fukui M."/>
        </authorList>
    </citation>
    <scope>NUCLEOTIDE SEQUENCE [LARGE SCALE GENOMIC DNA]</scope>
    <source>
        <strain evidence="13">NAW-5</strain>
    </source>
</reference>
<dbReference type="InterPro" id="IPR032456">
    <property type="entry name" value="Peptidase_M48_N"/>
</dbReference>
<evidence type="ECO:0000259" key="10">
    <source>
        <dbReference type="Pfam" id="PF01435"/>
    </source>
</evidence>
<keyword evidence="4 7" id="KW-0862">Zinc</keyword>
<keyword evidence="3 8" id="KW-0378">Hydrolase</keyword>
<feature type="active site" description="Proton donor" evidence="6">
    <location>
        <position position="365"/>
    </location>
</feature>
<dbReference type="AlphaFoldDB" id="A0A2L2XL13"/>
<keyword evidence="13" id="KW-1185">Reference proteome</keyword>
<feature type="binding site" evidence="7">
    <location>
        <position position="286"/>
    </location>
    <ligand>
        <name>Zn(2+)</name>
        <dbReference type="ChEBI" id="CHEBI:29105"/>
        <note>catalytic</note>
    </ligand>
</feature>
<proteinExistence type="inferred from homology"/>
<organism evidence="12 13">
    <name type="scientific">Desulfocucumis palustris</name>
    <dbReference type="NCBI Taxonomy" id="1898651"/>
    <lineage>
        <taxon>Bacteria</taxon>
        <taxon>Bacillati</taxon>
        <taxon>Bacillota</taxon>
        <taxon>Clostridia</taxon>
        <taxon>Eubacteriales</taxon>
        <taxon>Desulfocucumaceae</taxon>
        <taxon>Desulfocucumis</taxon>
    </lineage>
</organism>